<dbReference type="InterPro" id="IPR026444">
    <property type="entry name" value="Secre_tail"/>
</dbReference>
<sequence>MNHFSLASALACAIFTAQVFAASPTIKVDFDMSGRQSAEVTEPNFTRWMVSGVSSKDTTISGVKINIAKGSVGTNLRSTYYKIAVQSPNYARLVGDGVKVDGGDNGGEISLTFSNLQNGENSILLYLNHPDDYTTNKPSDIDVYVNGVKQASVAPTVRALANDKAAFAYMTFKVTNGTVDIALKPRGNNTIKNVILNGFELNVANVAAQAKSPVPSDLNMHAAHNHGAMTLSWNAANGAKKHQIYLGLDSLAVVNANTKSADYKGEQTSTSYQVSNLTPLQSYFWRVDEVDGNGIITKGNVWKFQPGRLAFDDAEGYGRMAVGGRGGKVVYVTNLNDDGAGSLREACTADIGPRTIVFKVAGMIQLKSRLVCNHDFTTIAGQTAPGKGITIKSAPIGFTGHDMIVRFMRVRLGYGTTYDGMGLTGGDNSILDHASISWTIDEAFSSRGGKNLTLQRTLISEALNIADHQNYPKGTGHGYAATIGGDVGSFHHNLLAHNEGRNWSMGGGLDGNGYYAGRLDIFNNVVYNWEGRVTDGGAHEVNFVGNYYKAGAASRVLDYVLKADLEGTGKGSQAYYFHNNILQLKDGKFKCDGTKDDCGRTYTLSNGQKLDWTIWNAKPFFESYAKIQSATAAYKDVLSDVGQRMPVFDDHDTRIIKEVKNGTYTYTGSVGKMPGIPDRETDVGGWENYPSVSWADDYDSDLDGLPDWWEKMYGTNPKSAKGDFSDANKDRLNDGWTELERYLEWMARAHYTFENGETQTIDLSQFTKGYDNGTYQLSNIPSGVNAKVNGSKMTVSLSENFAGIGYITFTLTDKSGDTFTRKIGVTQAKAISELPKSSSSITPVSSSSIEKSSSSISSSSSSEISSSSIKPESSSSIRSGNIYQAEDGKMTNATFADKNAGFNGSGYVNFAGEGNSIVEIPVNVKEAGEYNVIFTYAIGKSESRRLKISAGENSSIAECESTGAWNVWKTQSVSLKLNAGENKIQIETVDGDGPNLDQIEIQAAKSTAIQTLQTNAFHYSVAKGIVYLNGIPQNAKISVFDLSGKNLMSQKNVVTQNGSALVNLQNFGNGIYLIHISGKTASGNFAKNLKIKK</sequence>
<dbReference type="InterPro" id="IPR013783">
    <property type="entry name" value="Ig-like_fold"/>
</dbReference>
<dbReference type="PANTHER" id="PTHR42970:SF1">
    <property type="entry name" value="PECTATE LYASE C-RELATED"/>
    <property type="match status" value="1"/>
</dbReference>
<accession>A0ABX5LJE9</accession>
<dbReference type="InterPro" id="IPR008979">
    <property type="entry name" value="Galactose-bd-like_sf"/>
</dbReference>
<keyword evidence="2" id="KW-0325">Glycoprotein</keyword>
<dbReference type="InterPro" id="IPR052063">
    <property type="entry name" value="Polysaccharide_Lyase_1"/>
</dbReference>
<dbReference type="Pfam" id="PF16990">
    <property type="entry name" value="CBM_35"/>
    <property type="match status" value="1"/>
</dbReference>
<keyword evidence="1" id="KW-0479">Metal-binding</keyword>
<proteinExistence type="predicted"/>
<feature type="signal peptide" evidence="4">
    <location>
        <begin position="1"/>
        <end position="21"/>
    </location>
</feature>
<evidence type="ECO:0000259" key="5">
    <source>
        <dbReference type="PROSITE" id="PS51175"/>
    </source>
</evidence>
<dbReference type="RefSeq" id="WP_146193759.1">
    <property type="nucleotide sequence ID" value="NZ_JAXEIU010000006.1"/>
</dbReference>
<dbReference type="InterPro" id="IPR011050">
    <property type="entry name" value="Pectin_lyase_fold/virulence"/>
</dbReference>
<gene>
    <name evidence="6" type="ORF">B0H50_13617</name>
</gene>
<comment type="caution">
    <text evidence="6">The sequence shown here is derived from an EMBL/GenBank/DDBJ whole genome shotgun (WGS) entry which is preliminary data.</text>
</comment>
<dbReference type="Gene3D" id="2.60.40.10">
    <property type="entry name" value="Immunoglobulins"/>
    <property type="match status" value="1"/>
</dbReference>
<evidence type="ECO:0000313" key="7">
    <source>
        <dbReference type="Proteomes" id="UP000245523"/>
    </source>
</evidence>
<evidence type="ECO:0000256" key="1">
    <source>
        <dbReference type="ARBA" id="ARBA00022723"/>
    </source>
</evidence>
<organism evidence="6 7">
    <name type="scientific">Hallerella porci</name>
    <dbReference type="NCBI Taxonomy" id="1945871"/>
    <lineage>
        <taxon>Bacteria</taxon>
        <taxon>Pseudomonadati</taxon>
        <taxon>Fibrobacterota</taxon>
        <taxon>Fibrobacteria</taxon>
        <taxon>Fibrobacterales</taxon>
        <taxon>Fibrobacteraceae</taxon>
        <taxon>Hallerella</taxon>
    </lineage>
</organism>
<dbReference type="SUPFAM" id="SSF49785">
    <property type="entry name" value="Galactose-binding domain-like"/>
    <property type="match status" value="1"/>
</dbReference>
<evidence type="ECO:0000313" key="6">
    <source>
        <dbReference type="EMBL" id="PWK92266.1"/>
    </source>
</evidence>
<dbReference type="Proteomes" id="UP000245523">
    <property type="component" value="Unassembled WGS sequence"/>
</dbReference>
<reference evidence="6 7" key="1">
    <citation type="submission" date="2018-05" db="EMBL/GenBank/DDBJ databases">
        <title>Animal gut microbial communities from fecal samples from Wisconsin, USA.</title>
        <authorList>
            <person name="Neumann A."/>
        </authorList>
    </citation>
    <scope>NUCLEOTIDE SEQUENCE [LARGE SCALE GENOMIC DNA]</scope>
    <source>
        <strain evidence="6 7">UWS4</strain>
    </source>
</reference>
<feature type="domain" description="CBM6" evidence="5">
    <location>
        <begin position="881"/>
        <end position="1002"/>
    </location>
</feature>
<dbReference type="PANTHER" id="PTHR42970">
    <property type="entry name" value="PECTATE LYASE C-RELATED"/>
    <property type="match status" value="1"/>
</dbReference>
<protein>
    <submittedName>
        <fullName evidence="6">Secreted protein (Por secretion system target)</fullName>
    </submittedName>
</protein>
<feature type="chain" id="PRO_5046404732" evidence="4">
    <location>
        <begin position="22"/>
        <end position="1093"/>
    </location>
</feature>
<keyword evidence="4" id="KW-0732">Signal</keyword>
<dbReference type="InterPro" id="IPR005084">
    <property type="entry name" value="CBM6"/>
</dbReference>
<dbReference type="PROSITE" id="PS51175">
    <property type="entry name" value="CBM6"/>
    <property type="match status" value="1"/>
</dbReference>
<dbReference type="NCBIfam" id="TIGR04183">
    <property type="entry name" value="Por_Secre_tail"/>
    <property type="match status" value="1"/>
</dbReference>
<evidence type="ECO:0000256" key="3">
    <source>
        <dbReference type="SAM" id="MobiDB-lite"/>
    </source>
</evidence>
<dbReference type="EMBL" id="QGHD01000036">
    <property type="protein sequence ID" value="PWK92266.1"/>
    <property type="molecule type" value="Genomic_DNA"/>
</dbReference>
<dbReference type="Gene3D" id="2.60.120.260">
    <property type="entry name" value="Galactose-binding domain-like"/>
    <property type="match status" value="1"/>
</dbReference>
<dbReference type="Gene3D" id="2.160.20.10">
    <property type="entry name" value="Single-stranded right-handed beta-helix, Pectin lyase-like"/>
    <property type="match status" value="1"/>
</dbReference>
<keyword evidence="7" id="KW-1185">Reference proteome</keyword>
<dbReference type="InterPro" id="IPR012334">
    <property type="entry name" value="Pectin_lyas_fold"/>
</dbReference>
<evidence type="ECO:0000256" key="4">
    <source>
        <dbReference type="SAM" id="SignalP"/>
    </source>
</evidence>
<name>A0ABX5LJE9_9BACT</name>
<evidence type="ECO:0000256" key="2">
    <source>
        <dbReference type="ARBA" id="ARBA00023180"/>
    </source>
</evidence>
<dbReference type="SUPFAM" id="SSF51126">
    <property type="entry name" value="Pectin lyase-like"/>
    <property type="match status" value="1"/>
</dbReference>
<feature type="region of interest" description="Disordered" evidence="3">
    <location>
        <begin position="837"/>
        <end position="878"/>
    </location>
</feature>